<comment type="caution">
    <text evidence="1">The sequence shown here is derived from an EMBL/GenBank/DDBJ whole genome shotgun (WGS) entry which is preliminary data.</text>
</comment>
<accession>A0A644XN41</accession>
<proteinExistence type="predicted"/>
<reference evidence="1" key="1">
    <citation type="submission" date="2019-08" db="EMBL/GenBank/DDBJ databases">
        <authorList>
            <person name="Kucharzyk K."/>
            <person name="Murdoch R.W."/>
            <person name="Higgins S."/>
            <person name="Loffler F."/>
        </authorList>
    </citation>
    <scope>NUCLEOTIDE SEQUENCE</scope>
</reference>
<dbReference type="AlphaFoldDB" id="A0A644XN41"/>
<gene>
    <name evidence="1" type="ORF">SDC9_63945</name>
</gene>
<protein>
    <submittedName>
        <fullName evidence="1">Uncharacterized protein</fullName>
    </submittedName>
</protein>
<dbReference type="EMBL" id="VSSQ01002817">
    <property type="protein sequence ID" value="MPM17549.1"/>
    <property type="molecule type" value="Genomic_DNA"/>
</dbReference>
<organism evidence="1">
    <name type="scientific">bioreactor metagenome</name>
    <dbReference type="NCBI Taxonomy" id="1076179"/>
    <lineage>
        <taxon>unclassified sequences</taxon>
        <taxon>metagenomes</taxon>
        <taxon>ecological metagenomes</taxon>
    </lineage>
</organism>
<name>A0A644XN41_9ZZZZ</name>
<evidence type="ECO:0000313" key="1">
    <source>
        <dbReference type="EMBL" id="MPM17549.1"/>
    </source>
</evidence>
<sequence>MFYRMFDYNTAEKISLAEINAKLSARTSEELAADEKETRQSFQRLMEKHEKYSASRRRLPNRKKYIDFLFTAEQMRRYTAIHEGIITIRAEEGGSGVIEMFFDAIFHTDLDASHSRLLLGLLFMKYEDVSISAKQDGILIQAFTELYDEEILGGATESDHSPS</sequence>